<protein>
    <recommendedName>
        <fullName evidence="1">Integrase zinc-binding domain-containing protein</fullName>
    </recommendedName>
</protein>
<dbReference type="InterPro" id="IPR043502">
    <property type="entry name" value="DNA/RNA_pol_sf"/>
</dbReference>
<dbReference type="Gene3D" id="3.30.70.270">
    <property type="match status" value="1"/>
</dbReference>
<dbReference type="InterPro" id="IPR050951">
    <property type="entry name" value="Retrovirus_Pol_polyprotein"/>
</dbReference>
<evidence type="ECO:0000313" key="2">
    <source>
        <dbReference type="EMBL" id="CAC5417984.1"/>
    </source>
</evidence>
<feature type="domain" description="Integrase zinc-binding" evidence="1">
    <location>
        <begin position="3"/>
        <end position="54"/>
    </location>
</feature>
<evidence type="ECO:0000313" key="3">
    <source>
        <dbReference type="Proteomes" id="UP000507470"/>
    </source>
</evidence>
<sequence length="370" mass="42362">MTAERETVLSLGHDIPLAGHLGNKKTKVRIMQHFFWPGIFNDIAEYCRSCPDCQIGTSIPLKDQEAGTPQTWDEYIPYLLFAYREVPNESTGFSPFELLYGRHIRGPLLVFEAEWEEPSTCQHSVLSYLLVTREKMRTMAEYATENEKKAKQGQKLYFDRKARDRKLEVGQKVLILLPTHTLKLLTSWKGPFVVTDPVSPVYYKAMVKGKEKVFPVNVLKLWHERVDNDKDNSVPMDIVPCLNVISGLSTDDGTDDSEMTTAITPVLKRKESADDVKISPELTDEEIQQLKKLLSEYEDIFSDVPKVPLDKDSRQKSAFMTPFGYYQFTVTPFGMIIMKNSGATFIRMKDKVLVGYKEFIDNIGIFSDTW</sequence>
<proteinExistence type="predicted"/>
<dbReference type="Gene3D" id="3.10.10.10">
    <property type="entry name" value="HIV Type 1 Reverse Transcriptase, subunit A, domain 1"/>
    <property type="match status" value="1"/>
</dbReference>
<dbReference type="Gene3D" id="1.10.340.70">
    <property type="match status" value="1"/>
</dbReference>
<reference evidence="2 3" key="1">
    <citation type="submission" date="2020-06" db="EMBL/GenBank/DDBJ databases">
        <authorList>
            <person name="Li R."/>
            <person name="Bekaert M."/>
        </authorList>
    </citation>
    <scope>NUCLEOTIDE SEQUENCE [LARGE SCALE GENOMIC DNA]</scope>
    <source>
        <strain evidence="3">wild</strain>
    </source>
</reference>
<dbReference type="Proteomes" id="UP000507470">
    <property type="component" value="Unassembled WGS sequence"/>
</dbReference>
<dbReference type="PANTHER" id="PTHR37984">
    <property type="entry name" value="PROTEIN CBG26694"/>
    <property type="match status" value="1"/>
</dbReference>
<dbReference type="InterPro" id="IPR043128">
    <property type="entry name" value="Rev_trsase/Diguanyl_cyclase"/>
</dbReference>
<dbReference type="PANTHER" id="PTHR37984:SF15">
    <property type="entry name" value="INTEGRASE CATALYTIC DOMAIN-CONTAINING PROTEIN"/>
    <property type="match status" value="1"/>
</dbReference>
<dbReference type="FunFam" id="1.10.340.70:FF:000001">
    <property type="entry name" value="Retrovirus-related Pol polyprotein from transposon gypsy-like Protein"/>
    <property type="match status" value="1"/>
</dbReference>
<keyword evidence="3" id="KW-1185">Reference proteome</keyword>
<dbReference type="OrthoDB" id="10066265at2759"/>
<dbReference type="InterPro" id="IPR041588">
    <property type="entry name" value="Integrase_H2C2"/>
</dbReference>
<name>A0A6J8EBE6_MYTCO</name>
<evidence type="ECO:0000259" key="1">
    <source>
        <dbReference type="Pfam" id="PF17921"/>
    </source>
</evidence>
<organism evidence="2 3">
    <name type="scientific">Mytilus coruscus</name>
    <name type="common">Sea mussel</name>
    <dbReference type="NCBI Taxonomy" id="42192"/>
    <lineage>
        <taxon>Eukaryota</taxon>
        <taxon>Metazoa</taxon>
        <taxon>Spiralia</taxon>
        <taxon>Lophotrochozoa</taxon>
        <taxon>Mollusca</taxon>
        <taxon>Bivalvia</taxon>
        <taxon>Autobranchia</taxon>
        <taxon>Pteriomorphia</taxon>
        <taxon>Mytilida</taxon>
        <taxon>Mytiloidea</taxon>
        <taxon>Mytilidae</taxon>
        <taxon>Mytilinae</taxon>
        <taxon>Mytilus</taxon>
    </lineage>
</organism>
<gene>
    <name evidence="2" type="ORF">MCOR_50450</name>
</gene>
<dbReference type="Pfam" id="PF17921">
    <property type="entry name" value="Integrase_H2C2"/>
    <property type="match status" value="1"/>
</dbReference>
<dbReference type="AlphaFoldDB" id="A0A6J8EBE6"/>
<dbReference type="EMBL" id="CACVKT020008837">
    <property type="protein sequence ID" value="CAC5417984.1"/>
    <property type="molecule type" value="Genomic_DNA"/>
</dbReference>
<dbReference type="SUPFAM" id="SSF56672">
    <property type="entry name" value="DNA/RNA polymerases"/>
    <property type="match status" value="1"/>
</dbReference>
<accession>A0A6J8EBE6</accession>